<accession>A0ABS8DLF0</accession>
<evidence type="ECO:0000259" key="1">
    <source>
        <dbReference type="Pfam" id="PF13192"/>
    </source>
</evidence>
<sequence length="70" mass="7729">MNKCSKLFANVEEAVKNTGVKAEILKVEDLMEIVKLGIMVSPSLMINGKLVLSGTVPSVEKIEGYIRKYM</sequence>
<dbReference type="Proteomes" id="UP001299546">
    <property type="component" value="Unassembled WGS sequence"/>
</dbReference>
<protein>
    <submittedName>
        <fullName evidence="2">Thioredoxin family protein</fullName>
    </submittedName>
</protein>
<dbReference type="InterPro" id="IPR012336">
    <property type="entry name" value="Thioredoxin-like_fold"/>
</dbReference>
<dbReference type="RefSeq" id="WP_066734495.1">
    <property type="nucleotide sequence ID" value="NZ_JAJCIQ010000019.1"/>
</dbReference>
<dbReference type="Pfam" id="PF13192">
    <property type="entry name" value="Thioredoxin_3"/>
    <property type="match status" value="1"/>
</dbReference>
<dbReference type="Gene3D" id="3.40.30.10">
    <property type="entry name" value="Glutaredoxin"/>
    <property type="match status" value="1"/>
</dbReference>
<dbReference type="EMBL" id="JAJCIS010000020">
    <property type="protein sequence ID" value="MCB7389248.1"/>
    <property type="molecule type" value="Genomic_DNA"/>
</dbReference>
<evidence type="ECO:0000313" key="3">
    <source>
        <dbReference type="Proteomes" id="UP001299546"/>
    </source>
</evidence>
<dbReference type="PANTHER" id="PTHR36450">
    <property type="entry name" value="THIOREDOXIN"/>
    <property type="match status" value="1"/>
</dbReference>
<evidence type="ECO:0000313" key="2">
    <source>
        <dbReference type="EMBL" id="MCB7389248.1"/>
    </source>
</evidence>
<comment type="caution">
    <text evidence="2">The sequence shown here is derived from an EMBL/GenBank/DDBJ whole genome shotgun (WGS) entry which is preliminary data.</text>
</comment>
<gene>
    <name evidence="2" type="ORF">LIZ65_18350</name>
</gene>
<dbReference type="InterPro" id="IPR036249">
    <property type="entry name" value="Thioredoxin-like_sf"/>
</dbReference>
<name>A0ABS8DLF0_9FIRM</name>
<proteinExistence type="predicted"/>
<feature type="domain" description="Thioredoxin-like fold" evidence="1">
    <location>
        <begin position="3"/>
        <end position="66"/>
    </location>
</feature>
<reference evidence="2 3" key="1">
    <citation type="submission" date="2021-10" db="EMBL/GenBank/DDBJ databases">
        <title>Collection of gut derived symbiotic bacterial strains cultured from healthy donors.</title>
        <authorList>
            <person name="Lin H."/>
            <person name="Littmann E."/>
            <person name="Kohout C."/>
            <person name="Pamer E.G."/>
        </authorList>
    </citation>
    <scope>NUCLEOTIDE SEQUENCE [LARGE SCALE GENOMIC DNA]</scope>
    <source>
        <strain evidence="2 3">DFI.1.165</strain>
    </source>
</reference>
<organism evidence="2 3">
    <name type="scientific">Bariatricus massiliensis</name>
    <dbReference type="NCBI Taxonomy" id="1745713"/>
    <lineage>
        <taxon>Bacteria</taxon>
        <taxon>Bacillati</taxon>
        <taxon>Bacillota</taxon>
        <taxon>Clostridia</taxon>
        <taxon>Lachnospirales</taxon>
        <taxon>Lachnospiraceae</taxon>
        <taxon>Bariatricus</taxon>
    </lineage>
</organism>
<dbReference type="SUPFAM" id="SSF52833">
    <property type="entry name" value="Thioredoxin-like"/>
    <property type="match status" value="1"/>
</dbReference>
<dbReference type="PANTHER" id="PTHR36450:SF1">
    <property type="entry name" value="THIOREDOXIN"/>
    <property type="match status" value="1"/>
</dbReference>
<keyword evidence="3" id="KW-1185">Reference proteome</keyword>
<dbReference type="NCBIfam" id="TIGR00412">
    <property type="entry name" value="redox_disulf_2"/>
    <property type="match status" value="1"/>
</dbReference>
<dbReference type="InterPro" id="IPR005243">
    <property type="entry name" value="THIRX-like_proc"/>
</dbReference>